<dbReference type="SUPFAM" id="SSF46785">
    <property type="entry name" value="Winged helix' DNA-binding domain"/>
    <property type="match status" value="2"/>
</dbReference>
<dbReference type="PANTHER" id="PTHR33164:SF43">
    <property type="entry name" value="HTH-TYPE TRANSCRIPTIONAL REPRESSOR YETL"/>
    <property type="match status" value="1"/>
</dbReference>
<organism evidence="2 3">
    <name type="scientific">Candidatus Seongchinamella marina</name>
    <dbReference type="NCBI Taxonomy" id="2518990"/>
    <lineage>
        <taxon>Bacteria</taxon>
        <taxon>Pseudomonadati</taxon>
        <taxon>Pseudomonadota</taxon>
        <taxon>Gammaproteobacteria</taxon>
        <taxon>Cellvibrionales</taxon>
        <taxon>Halieaceae</taxon>
        <taxon>Seongchinamella</taxon>
    </lineage>
</organism>
<dbReference type="InterPro" id="IPR000835">
    <property type="entry name" value="HTH_MarR-typ"/>
</dbReference>
<proteinExistence type="predicted"/>
<keyword evidence="3" id="KW-1185">Reference proteome</keyword>
<dbReference type="SMART" id="SM00347">
    <property type="entry name" value="HTH_MARR"/>
    <property type="match status" value="2"/>
</dbReference>
<evidence type="ECO:0000313" key="2">
    <source>
        <dbReference type="EMBL" id="MCX2974600.1"/>
    </source>
</evidence>
<dbReference type="InterPro" id="IPR039422">
    <property type="entry name" value="MarR/SlyA-like"/>
</dbReference>
<evidence type="ECO:0000313" key="3">
    <source>
        <dbReference type="Proteomes" id="UP001143307"/>
    </source>
</evidence>
<dbReference type="Gene3D" id="1.10.10.10">
    <property type="entry name" value="Winged helix-like DNA-binding domain superfamily/Winged helix DNA-binding domain"/>
    <property type="match status" value="2"/>
</dbReference>
<dbReference type="InterPro" id="IPR036390">
    <property type="entry name" value="WH_DNA-bd_sf"/>
</dbReference>
<dbReference type="Pfam" id="PF12802">
    <property type="entry name" value="MarR_2"/>
    <property type="match status" value="2"/>
</dbReference>
<dbReference type="RefSeq" id="WP_279253341.1">
    <property type="nucleotide sequence ID" value="NZ_SHNP01000004.1"/>
</dbReference>
<dbReference type="PANTHER" id="PTHR33164">
    <property type="entry name" value="TRANSCRIPTIONAL REGULATOR, MARR FAMILY"/>
    <property type="match status" value="1"/>
</dbReference>
<name>A0ABT3SYA0_9GAMM</name>
<dbReference type="EMBL" id="SHNP01000004">
    <property type="protein sequence ID" value="MCX2974600.1"/>
    <property type="molecule type" value="Genomic_DNA"/>
</dbReference>
<comment type="caution">
    <text evidence="2">The sequence shown here is derived from an EMBL/GenBank/DDBJ whole genome shotgun (WGS) entry which is preliminary data.</text>
</comment>
<accession>A0ABT3SYA0</accession>
<evidence type="ECO:0000259" key="1">
    <source>
        <dbReference type="PROSITE" id="PS50995"/>
    </source>
</evidence>
<dbReference type="InterPro" id="IPR036388">
    <property type="entry name" value="WH-like_DNA-bd_sf"/>
</dbReference>
<gene>
    <name evidence="2" type="ORF">EYC87_13480</name>
</gene>
<sequence>MRSPANIEFSRDIERRYQDNVARHILSISLYMQSEIMGALTVSHGHSQLRINFEPYISMAARSGARLSEIAEMLGISRQAANQTANQIERAGYLRRASDPSDGRAKLLVTTPRAMMLVKQGAAEALALENQFAELVGEANIAQLNLSMTKLSRRLGLLFPYQGEQALTLAATLPRMSDYITRRLQQLTMQKGHPQLKRSFGTVLTAIGPRGGRIQQMARSRDISKQAVSAIATELEALGYIERVADAADARQVVLQFTKAGRALIADSVDSVNQLVAEFAEAIGDDELEHLKHTVAKIYRLQHLEEDIFGNASGNDIQAMAQQLSMQLGEQGAINLGRLLLAGNSGH</sequence>
<reference evidence="2" key="1">
    <citation type="submission" date="2019-02" db="EMBL/GenBank/DDBJ databases">
        <authorList>
            <person name="Li S.-H."/>
        </authorList>
    </citation>
    <scope>NUCLEOTIDE SEQUENCE</scope>
    <source>
        <strain evidence="2">IMCC8485</strain>
    </source>
</reference>
<dbReference type="Proteomes" id="UP001143307">
    <property type="component" value="Unassembled WGS sequence"/>
</dbReference>
<protein>
    <submittedName>
        <fullName evidence="2">MarR family transcriptional regulator</fullName>
    </submittedName>
</protein>
<dbReference type="PROSITE" id="PS50995">
    <property type="entry name" value="HTH_MARR_2"/>
    <property type="match status" value="1"/>
</dbReference>
<feature type="domain" description="HTH marR-type" evidence="1">
    <location>
        <begin position="166"/>
        <end position="300"/>
    </location>
</feature>